<keyword evidence="2" id="KW-0808">Transferase</keyword>
<dbReference type="Pfam" id="PF00581">
    <property type="entry name" value="Rhodanese"/>
    <property type="match status" value="1"/>
</dbReference>
<dbReference type="STRING" id="416016.SAMN05443547_1202"/>
<dbReference type="PANTHER" id="PTHR43031:SF1">
    <property type="entry name" value="PYRIDINE NUCLEOTIDE-DISULPHIDE OXIDOREDUCTASE"/>
    <property type="match status" value="1"/>
</dbReference>
<sequence length="103" mass="11695">MMTNLDQNTWWSQFLQDENGVIVDVRTEDEFNAGYIPGAINIDIYKGQGFIYRVEELDKSKNYYVYCAAGVRSANACNAMEQLGFENTFNLLGGFSNWDGPTE</sequence>
<dbReference type="AlphaFoldDB" id="A0A1M7ZVF2"/>
<dbReference type="PROSITE" id="PS50206">
    <property type="entry name" value="RHODANESE_3"/>
    <property type="match status" value="1"/>
</dbReference>
<dbReference type="InterPro" id="IPR001763">
    <property type="entry name" value="Rhodanese-like_dom"/>
</dbReference>
<gene>
    <name evidence="2" type="ORF">SAMN05443547_1202</name>
</gene>
<dbReference type="GO" id="GO:0016740">
    <property type="term" value="F:transferase activity"/>
    <property type="evidence" value="ECO:0007669"/>
    <property type="project" value="UniProtKB-KW"/>
</dbReference>
<dbReference type="InterPro" id="IPR050229">
    <property type="entry name" value="GlpE_sulfurtransferase"/>
</dbReference>
<reference evidence="3" key="1">
    <citation type="submission" date="2016-12" db="EMBL/GenBank/DDBJ databases">
        <authorList>
            <person name="Varghese N."/>
            <person name="Submissions S."/>
        </authorList>
    </citation>
    <scope>NUCLEOTIDE SEQUENCE [LARGE SCALE GENOMIC DNA]</scope>
    <source>
        <strain evidence="3">DSM 18830</strain>
    </source>
</reference>
<evidence type="ECO:0000313" key="2">
    <source>
        <dbReference type="EMBL" id="SHO72858.1"/>
    </source>
</evidence>
<dbReference type="Gene3D" id="3.40.250.10">
    <property type="entry name" value="Rhodanese-like domain"/>
    <property type="match status" value="1"/>
</dbReference>
<dbReference type="Proteomes" id="UP000184611">
    <property type="component" value="Unassembled WGS sequence"/>
</dbReference>
<dbReference type="CDD" id="cd00158">
    <property type="entry name" value="RHOD"/>
    <property type="match status" value="1"/>
</dbReference>
<dbReference type="EMBL" id="FRYK01000002">
    <property type="protein sequence ID" value="SHO72858.1"/>
    <property type="molecule type" value="Genomic_DNA"/>
</dbReference>
<feature type="domain" description="Rhodanese" evidence="1">
    <location>
        <begin position="16"/>
        <end position="100"/>
    </location>
</feature>
<keyword evidence="3" id="KW-1185">Reference proteome</keyword>
<dbReference type="SUPFAM" id="SSF52821">
    <property type="entry name" value="Rhodanese/Cell cycle control phosphatase"/>
    <property type="match status" value="1"/>
</dbReference>
<evidence type="ECO:0000259" key="1">
    <source>
        <dbReference type="PROSITE" id="PS50206"/>
    </source>
</evidence>
<dbReference type="SMART" id="SM00450">
    <property type="entry name" value="RHOD"/>
    <property type="match status" value="1"/>
</dbReference>
<evidence type="ECO:0000313" key="3">
    <source>
        <dbReference type="Proteomes" id="UP000184611"/>
    </source>
</evidence>
<dbReference type="PANTHER" id="PTHR43031">
    <property type="entry name" value="FAD-DEPENDENT OXIDOREDUCTASE"/>
    <property type="match status" value="1"/>
</dbReference>
<accession>A0A1M7ZVF2</accession>
<protein>
    <submittedName>
        <fullName evidence="2">Rhodanese-related sulfurtransferase</fullName>
    </submittedName>
</protein>
<dbReference type="InterPro" id="IPR036873">
    <property type="entry name" value="Rhodanese-like_dom_sf"/>
</dbReference>
<organism evidence="2 3">
    <name type="scientific">Flavobacterium cucumis</name>
    <dbReference type="NCBI Taxonomy" id="416016"/>
    <lineage>
        <taxon>Bacteria</taxon>
        <taxon>Pseudomonadati</taxon>
        <taxon>Bacteroidota</taxon>
        <taxon>Flavobacteriia</taxon>
        <taxon>Flavobacteriales</taxon>
        <taxon>Flavobacteriaceae</taxon>
        <taxon>Flavobacterium</taxon>
    </lineage>
</organism>
<proteinExistence type="predicted"/>
<name>A0A1M7ZVF2_9FLAO</name>